<protein>
    <recommendedName>
        <fullName evidence="3">BTB domain-containing protein</fullName>
    </recommendedName>
</protein>
<proteinExistence type="predicted"/>
<name>A0A3M7DX75_HORWE</name>
<dbReference type="OrthoDB" id="194443at2759"/>
<comment type="caution">
    <text evidence="1">The sequence shown here is derived from an EMBL/GenBank/DDBJ whole genome shotgun (WGS) entry which is preliminary data.</text>
</comment>
<dbReference type="VEuPathDB" id="FungiDB:BTJ68_08352"/>
<dbReference type="AlphaFoldDB" id="A0A3M7DX75"/>
<evidence type="ECO:0008006" key="3">
    <source>
        <dbReference type="Google" id="ProtNLM"/>
    </source>
</evidence>
<dbReference type="Proteomes" id="UP000269276">
    <property type="component" value="Unassembled WGS sequence"/>
</dbReference>
<organism evidence="1 2">
    <name type="scientific">Hortaea werneckii</name>
    <name type="common">Black yeast</name>
    <name type="synonym">Cladosporium werneckii</name>
    <dbReference type="NCBI Taxonomy" id="91943"/>
    <lineage>
        <taxon>Eukaryota</taxon>
        <taxon>Fungi</taxon>
        <taxon>Dikarya</taxon>
        <taxon>Ascomycota</taxon>
        <taxon>Pezizomycotina</taxon>
        <taxon>Dothideomycetes</taxon>
        <taxon>Dothideomycetidae</taxon>
        <taxon>Mycosphaerellales</taxon>
        <taxon>Teratosphaeriaceae</taxon>
        <taxon>Hortaea</taxon>
    </lineage>
</organism>
<evidence type="ECO:0000313" key="1">
    <source>
        <dbReference type="EMBL" id="RMY68677.1"/>
    </source>
</evidence>
<gene>
    <name evidence="1" type="ORF">D0863_06962</name>
</gene>
<accession>A0A3M7DX75</accession>
<dbReference type="EMBL" id="QWIP01000227">
    <property type="protein sequence ID" value="RMY68677.1"/>
    <property type="molecule type" value="Genomic_DNA"/>
</dbReference>
<reference evidence="1 2" key="1">
    <citation type="journal article" date="2018" name="BMC Genomics">
        <title>Genomic evidence for intraspecific hybridization in a clonal and extremely halotolerant yeast.</title>
        <authorList>
            <person name="Gostincar C."/>
            <person name="Stajich J.E."/>
            <person name="Zupancic J."/>
            <person name="Zalar P."/>
            <person name="Gunde-Cimerman N."/>
        </authorList>
    </citation>
    <scope>NUCLEOTIDE SEQUENCE [LARGE SCALE GENOMIC DNA]</scope>
    <source>
        <strain evidence="1 2">EXF-2682</strain>
    </source>
</reference>
<sequence length="244" mass="27921">MEEVNAFASQYHEDSFATVEVNGESYLKTYKISMSHLGKFRNHCPLFHESLANQFEDEDDNHHSRLLNLYFESSEDVFELFLFWVSESRLPDLTADLGGEDETAKDERAGKLQDTLTELWLFADDYSIRKLQNDTMRSLLEFLGSSHVRPGQLREPLKLPRESQLQRAMMLEVAYDLLQGVYTATEENDFAELNAFFPPFVALSKGDGPLDPRKTSPSIYFARGGDISAFLVPEDNNEFRRLGG</sequence>
<evidence type="ECO:0000313" key="2">
    <source>
        <dbReference type="Proteomes" id="UP000269276"/>
    </source>
</evidence>